<dbReference type="GO" id="GO:0033063">
    <property type="term" value="C:Rad51B-Rad51C-Rad51D-XRCC2 complex"/>
    <property type="evidence" value="ECO:0007669"/>
    <property type="project" value="TreeGrafter"/>
</dbReference>
<comment type="subcellular location">
    <subcellularLocation>
        <location evidence="1">Nucleus</location>
    </subcellularLocation>
</comment>
<dbReference type="Gene3D" id="3.40.50.300">
    <property type="entry name" value="P-loop containing nucleotide triphosphate hydrolases"/>
    <property type="match status" value="1"/>
</dbReference>
<dbReference type="GO" id="GO:0000400">
    <property type="term" value="F:four-way junction DNA binding"/>
    <property type="evidence" value="ECO:0007669"/>
    <property type="project" value="TreeGrafter"/>
</dbReference>
<evidence type="ECO:0000256" key="5">
    <source>
        <dbReference type="ARBA" id="ARBA00023204"/>
    </source>
</evidence>
<dbReference type="GO" id="GO:0033065">
    <property type="term" value="C:Rad51C-XRCC3 complex"/>
    <property type="evidence" value="ECO:0007669"/>
    <property type="project" value="TreeGrafter"/>
</dbReference>
<evidence type="ECO:0000256" key="2">
    <source>
        <dbReference type="ARBA" id="ARBA00022741"/>
    </source>
</evidence>
<dbReference type="EMBL" id="JAMYWD010000012">
    <property type="protein sequence ID" value="KAJ4951136.1"/>
    <property type="molecule type" value="Genomic_DNA"/>
</dbReference>
<evidence type="ECO:0000256" key="1">
    <source>
        <dbReference type="ARBA" id="ARBA00004123"/>
    </source>
</evidence>
<dbReference type="InterPro" id="IPR027417">
    <property type="entry name" value="P-loop_NTPase"/>
</dbReference>
<gene>
    <name evidence="8" type="ORF">NE237_027968</name>
</gene>
<reference evidence="8" key="1">
    <citation type="journal article" date="2023" name="Plant J.">
        <title>The genome of the king protea, Protea cynaroides.</title>
        <authorList>
            <person name="Chang J."/>
            <person name="Duong T.A."/>
            <person name="Schoeman C."/>
            <person name="Ma X."/>
            <person name="Roodt D."/>
            <person name="Barker N."/>
            <person name="Li Z."/>
            <person name="Van de Peer Y."/>
            <person name="Mizrachi E."/>
        </authorList>
    </citation>
    <scope>NUCLEOTIDE SEQUENCE</scope>
    <source>
        <tissue evidence="8">Young leaves</tissue>
    </source>
</reference>
<evidence type="ECO:0000313" key="9">
    <source>
        <dbReference type="Proteomes" id="UP001141806"/>
    </source>
</evidence>
<comment type="caution">
    <text evidence="8">The sequence shown here is derived from an EMBL/GenBank/DDBJ whole genome shotgun (WGS) entry which is preliminary data.</text>
</comment>
<evidence type="ECO:0000256" key="6">
    <source>
        <dbReference type="ARBA" id="ARBA00023242"/>
    </source>
</evidence>
<dbReference type="PANTHER" id="PTHR46239">
    <property type="entry name" value="DNA REPAIR PROTEIN RAD51 HOMOLOG 3 RAD51C"/>
    <property type="match status" value="1"/>
</dbReference>
<dbReference type="AlphaFoldDB" id="A0A9Q0JTH4"/>
<dbReference type="OrthoDB" id="1861185at2759"/>
<name>A0A9Q0JTH4_9MAGN</name>
<dbReference type="InterPro" id="IPR052093">
    <property type="entry name" value="HR_Repair_Mediator"/>
</dbReference>
<evidence type="ECO:0000313" key="8">
    <source>
        <dbReference type="EMBL" id="KAJ4951136.1"/>
    </source>
</evidence>
<evidence type="ECO:0000256" key="4">
    <source>
        <dbReference type="ARBA" id="ARBA00022840"/>
    </source>
</evidence>
<dbReference type="SUPFAM" id="SSF52540">
    <property type="entry name" value="P-loop containing nucleoside triphosphate hydrolases"/>
    <property type="match status" value="1"/>
</dbReference>
<accession>A0A9Q0JTH4</accession>
<dbReference type="PANTHER" id="PTHR46239:SF1">
    <property type="entry name" value="DNA REPAIR PROTEIN RAD51 HOMOLOG 3"/>
    <property type="match status" value="1"/>
</dbReference>
<dbReference type="GO" id="GO:0000707">
    <property type="term" value="P:meiotic DNA recombinase assembly"/>
    <property type="evidence" value="ECO:0007669"/>
    <property type="project" value="TreeGrafter"/>
</dbReference>
<dbReference type="InterPro" id="IPR013632">
    <property type="entry name" value="Rad51_C"/>
</dbReference>
<keyword evidence="5" id="KW-0234">DNA repair</keyword>
<feature type="domain" description="Rad51-like C-terminal" evidence="7">
    <location>
        <begin position="62"/>
        <end position="170"/>
    </location>
</feature>
<dbReference type="Proteomes" id="UP001141806">
    <property type="component" value="Unassembled WGS sequence"/>
</dbReference>
<evidence type="ECO:0000256" key="3">
    <source>
        <dbReference type="ARBA" id="ARBA00022763"/>
    </source>
</evidence>
<keyword evidence="4" id="KW-0067">ATP-binding</keyword>
<proteinExistence type="predicted"/>
<dbReference type="GO" id="GO:0008821">
    <property type="term" value="F:crossover junction DNA endonuclease activity"/>
    <property type="evidence" value="ECO:0007669"/>
    <property type="project" value="TreeGrafter"/>
</dbReference>
<keyword evidence="6" id="KW-0539">Nucleus</keyword>
<keyword evidence="3" id="KW-0227">DNA damage</keyword>
<dbReference type="GO" id="GO:0005657">
    <property type="term" value="C:replication fork"/>
    <property type="evidence" value="ECO:0007669"/>
    <property type="project" value="TreeGrafter"/>
</dbReference>
<dbReference type="Pfam" id="PF08423">
    <property type="entry name" value="Rad51"/>
    <property type="match status" value="1"/>
</dbReference>
<evidence type="ECO:0000259" key="7">
    <source>
        <dbReference type="Pfam" id="PF08423"/>
    </source>
</evidence>
<keyword evidence="2" id="KW-0547">Nucleotide-binding</keyword>
<dbReference type="GO" id="GO:0005524">
    <property type="term" value="F:ATP binding"/>
    <property type="evidence" value="ECO:0007669"/>
    <property type="project" value="UniProtKB-KW"/>
</dbReference>
<sequence length="232" mass="26129">MIWEKIHTIQSSKRLSIDFFLCGVPGNGKTQLGYGFVTFQLSLCTIVPFWLNNNSIQNVRIQLAVNVQIPVDYCGLGGKAIYVGHGGKLSLSMKDFQTWQDKLQPNAFLENIFYFRICTYTEQVKIVIVDSVTFHFRQDFDDLALRTRVLGGLALKLMKLAQKFSLAVKIVIVDSVTVHFCQDFDDLALRTRVLGGLALQLMKLGQKYSLVVTGGQDMVLKSPCCRELQCGY</sequence>
<protein>
    <recommendedName>
        <fullName evidence="7">Rad51-like C-terminal domain-containing protein</fullName>
    </recommendedName>
</protein>
<organism evidence="8 9">
    <name type="scientific">Protea cynaroides</name>
    <dbReference type="NCBI Taxonomy" id="273540"/>
    <lineage>
        <taxon>Eukaryota</taxon>
        <taxon>Viridiplantae</taxon>
        <taxon>Streptophyta</taxon>
        <taxon>Embryophyta</taxon>
        <taxon>Tracheophyta</taxon>
        <taxon>Spermatophyta</taxon>
        <taxon>Magnoliopsida</taxon>
        <taxon>Proteales</taxon>
        <taxon>Proteaceae</taxon>
        <taxon>Protea</taxon>
    </lineage>
</organism>
<dbReference type="GO" id="GO:0007131">
    <property type="term" value="P:reciprocal meiotic recombination"/>
    <property type="evidence" value="ECO:0007669"/>
    <property type="project" value="TreeGrafter"/>
</dbReference>
<keyword evidence="9" id="KW-1185">Reference proteome</keyword>